<organism evidence="2 3">
    <name type="scientific">Elongatibacter sediminis</name>
    <dbReference type="NCBI Taxonomy" id="3119006"/>
    <lineage>
        <taxon>Bacteria</taxon>
        <taxon>Pseudomonadati</taxon>
        <taxon>Pseudomonadota</taxon>
        <taxon>Gammaproteobacteria</taxon>
        <taxon>Chromatiales</taxon>
        <taxon>Wenzhouxiangellaceae</taxon>
        <taxon>Elongatibacter</taxon>
    </lineage>
</organism>
<proteinExistence type="predicted"/>
<evidence type="ECO:0000313" key="3">
    <source>
        <dbReference type="Proteomes" id="UP001359886"/>
    </source>
</evidence>
<dbReference type="SUPFAM" id="SSF55729">
    <property type="entry name" value="Acyl-CoA N-acyltransferases (Nat)"/>
    <property type="match status" value="1"/>
</dbReference>
<dbReference type="Gene3D" id="3.40.630.30">
    <property type="match status" value="1"/>
</dbReference>
<dbReference type="PANTHER" id="PTHR43792:SF13">
    <property type="entry name" value="ACETYLTRANSFERASE"/>
    <property type="match status" value="1"/>
</dbReference>
<gene>
    <name evidence="2" type="ORF">V3330_12875</name>
</gene>
<dbReference type="Pfam" id="PF13302">
    <property type="entry name" value="Acetyltransf_3"/>
    <property type="match status" value="1"/>
</dbReference>
<feature type="domain" description="N-acetyltransferase" evidence="1">
    <location>
        <begin position="33"/>
        <end position="189"/>
    </location>
</feature>
<dbReference type="RefSeq" id="WP_354695842.1">
    <property type="nucleotide sequence ID" value="NZ_JAZHOG010000008.1"/>
</dbReference>
<dbReference type="CDD" id="cd04301">
    <property type="entry name" value="NAT_SF"/>
    <property type="match status" value="1"/>
</dbReference>
<dbReference type="PANTHER" id="PTHR43792">
    <property type="entry name" value="GNAT FAMILY, PUTATIVE (AFU_ORTHOLOGUE AFUA_3G00765)-RELATED-RELATED"/>
    <property type="match status" value="1"/>
</dbReference>
<reference evidence="2 3" key="1">
    <citation type="submission" date="2024-02" db="EMBL/GenBank/DDBJ databases">
        <title>A novel Wenzhouxiangellaceae bacterium, isolated from coastal sediments.</title>
        <authorList>
            <person name="Du Z.-J."/>
            <person name="Ye Y.-Q."/>
            <person name="Zhang X.-Y."/>
        </authorList>
    </citation>
    <scope>NUCLEOTIDE SEQUENCE [LARGE SCALE GENOMIC DNA]</scope>
    <source>
        <strain evidence="2 3">CH-27</strain>
    </source>
</reference>
<dbReference type="InterPro" id="IPR051531">
    <property type="entry name" value="N-acetyltransferase"/>
</dbReference>
<dbReference type="EMBL" id="JAZHOG010000008">
    <property type="protein sequence ID" value="MEJ8568520.1"/>
    <property type="molecule type" value="Genomic_DNA"/>
</dbReference>
<dbReference type="GO" id="GO:0016747">
    <property type="term" value="F:acyltransferase activity, transferring groups other than amino-acyl groups"/>
    <property type="evidence" value="ECO:0007669"/>
    <property type="project" value="InterPro"/>
</dbReference>
<accession>A0AAW9RJI6</accession>
<dbReference type="InterPro" id="IPR000182">
    <property type="entry name" value="GNAT_dom"/>
</dbReference>
<dbReference type="InterPro" id="IPR016181">
    <property type="entry name" value="Acyl_CoA_acyltransferase"/>
</dbReference>
<dbReference type="Proteomes" id="UP001359886">
    <property type="component" value="Unassembled WGS sequence"/>
</dbReference>
<sequence length="192" mass="21729">MIFGRKGKTESSPPVYRPRVIESERLRLVAADRTLVEADLAQNDALGALLGAAVPENWPPELYDREAMRYALNHLEDAGERGWSFWYLLVIADGRDELVGICGFKGRPDPLGSVEIGYSMLRQYRNQGYASEAVDRLIRWAFNHHHVVEVSAETFPHLKPSIRVMQKNGFIHTGPGSERGVVRYAVSRPDRR</sequence>
<evidence type="ECO:0000259" key="1">
    <source>
        <dbReference type="PROSITE" id="PS51186"/>
    </source>
</evidence>
<protein>
    <submittedName>
        <fullName evidence="2">GNAT family N-acetyltransferase</fullName>
    </submittedName>
</protein>
<evidence type="ECO:0000313" key="2">
    <source>
        <dbReference type="EMBL" id="MEJ8568520.1"/>
    </source>
</evidence>
<name>A0AAW9RJI6_9GAMM</name>
<keyword evidence="3" id="KW-1185">Reference proteome</keyword>
<dbReference type="AlphaFoldDB" id="A0AAW9RJI6"/>
<comment type="caution">
    <text evidence="2">The sequence shown here is derived from an EMBL/GenBank/DDBJ whole genome shotgun (WGS) entry which is preliminary data.</text>
</comment>
<dbReference type="PROSITE" id="PS51186">
    <property type="entry name" value="GNAT"/>
    <property type="match status" value="1"/>
</dbReference>